<keyword evidence="9" id="KW-0975">Bacterial flagellum</keyword>
<evidence type="ECO:0000313" key="16">
    <source>
        <dbReference type="Proteomes" id="UP000294360"/>
    </source>
</evidence>
<dbReference type="Pfam" id="PF14842">
    <property type="entry name" value="FliG_N"/>
    <property type="match status" value="1"/>
</dbReference>
<keyword evidence="14" id="KW-0282">Flagellum</keyword>
<evidence type="ECO:0000256" key="5">
    <source>
        <dbReference type="ARBA" id="ARBA00022475"/>
    </source>
</evidence>
<dbReference type="PRINTS" id="PR00954">
    <property type="entry name" value="FLGMOTORFLIG"/>
</dbReference>
<comment type="similarity">
    <text evidence="3">Belongs to the FliG family.</text>
</comment>
<dbReference type="InterPro" id="IPR028263">
    <property type="entry name" value="FliG_N"/>
</dbReference>
<dbReference type="RefSeq" id="WP_134485965.1">
    <property type="nucleotide sequence ID" value="NZ_CABFMQ020000076.1"/>
</dbReference>
<dbReference type="InterPro" id="IPR023087">
    <property type="entry name" value="Flg_Motor_Flig_C"/>
</dbReference>
<dbReference type="GO" id="GO:0006935">
    <property type="term" value="P:chemotaxis"/>
    <property type="evidence" value="ECO:0007669"/>
    <property type="project" value="UniProtKB-KW"/>
</dbReference>
<gene>
    <name evidence="14" type="primary">fliG</name>
    <name evidence="15" type="ORF">MPC4_20236</name>
    <name evidence="14" type="ORF">MTUNDRAET4_0023</name>
</gene>
<dbReference type="Gene3D" id="1.10.220.30">
    <property type="match status" value="3"/>
</dbReference>
<dbReference type="EMBL" id="LR536450">
    <property type="protein sequence ID" value="VFU06916.1"/>
    <property type="molecule type" value="Genomic_DNA"/>
</dbReference>
<dbReference type="Proteomes" id="UP000485880">
    <property type="component" value="Unassembled WGS sequence"/>
</dbReference>
<keyword evidence="6" id="KW-0145">Chemotaxis</keyword>
<dbReference type="KEGG" id="mtun:MTUNDRAET4_0023"/>
<dbReference type="GO" id="GO:0009425">
    <property type="term" value="C:bacterial-type flagellum basal body"/>
    <property type="evidence" value="ECO:0007669"/>
    <property type="project" value="UniProtKB-SubCell"/>
</dbReference>
<evidence type="ECO:0000256" key="10">
    <source>
        <dbReference type="ARBA" id="ARBA00025598"/>
    </source>
</evidence>
<keyword evidence="5" id="KW-1003">Cell membrane</keyword>
<feature type="domain" description="Flagellar motor switch protein FliG middle" evidence="12">
    <location>
        <begin position="128"/>
        <end position="199"/>
    </location>
</feature>
<dbReference type="GO" id="GO:0005886">
    <property type="term" value="C:plasma membrane"/>
    <property type="evidence" value="ECO:0007669"/>
    <property type="project" value="UniProtKB-SubCell"/>
</dbReference>
<dbReference type="InterPro" id="IPR000090">
    <property type="entry name" value="Flg_Motor_Flig"/>
</dbReference>
<evidence type="ECO:0000256" key="2">
    <source>
        <dbReference type="ARBA" id="ARBA00004413"/>
    </source>
</evidence>
<dbReference type="GO" id="GO:0003774">
    <property type="term" value="F:cytoskeletal motor activity"/>
    <property type="evidence" value="ECO:0007669"/>
    <property type="project" value="InterPro"/>
</dbReference>
<evidence type="ECO:0000256" key="7">
    <source>
        <dbReference type="ARBA" id="ARBA00022779"/>
    </source>
</evidence>
<dbReference type="InterPro" id="IPR032779">
    <property type="entry name" value="FliG_M"/>
</dbReference>
<dbReference type="Proteomes" id="UP000294360">
    <property type="component" value="Chromosome"/>
</dbReference>
<dbReference type="GO" id="GO:0071973">
    <property type="term" value="P:bacterial-type flagellum-dependent cell motility"/>
    <property type="evidence" value="ECO:0007669"/>
    <property type="project" value="InterPro"/>
</dbReference>
<evidence type="ECO:0000256" key="1">
    <source>
        <dbReference type="ARBA" id="ARBA00004117"/>
    </source>
</evidence>
<dbReference type="EMBL" id="CABFMQ020000076">
    <property type="protein sequence ID" value="VTZ50026.1"/>
    <property type="molecule type" value="Genomic_DNA"/>
</dbReference>
<name>A0A4U8YVJ2_METTU</name>
<keyword evidence="7" id="KW-0283">Flagellar rotation</keyword>
<evidence type="ECO:0000259" key="11">
    <source>
        <dbReference type="Pfam" id="PF01706"/>
    </source>
</evidence>
<dbReference type="Pfam" id="PF01706">
    <property type="entry name" value="FliG_C"/>
    <property type="match status" value="1"/>
</dbReference>
<dbReference type="Pfam" id="PF14841">
    <property type="entry name" value="FliG_M"/>
    <property type="match status" value="1"/>
</dbReference>
<sequence length="344" mass="37519">MAASIAQASGVSQRFLRGPERVAALLLAMGKPLASRLLKHFDVDELKQITRSVAELGVVPAPTLELLVEDFASQFANGVDLLGSPNEVEQMLDGVLSPEQIADVMSDVTGNSNEAMWERLSNVPEGTLGAYLAKEHPQAAALILSKVTPVCAAKVMGQFPRDLRNEMMRRMLSIGQVTEAAVRIIQGQLQEDLLSNLSRQNGSEQNVRIANIINKMERDQMEDVMQSLAAARPKAAEVLRGLMFTFDDIIKLQPKARSVLFDKIPTELVVLALKGTDAGFRDSILSSLAARARRIVDSELANGGPALQRDVLKARRMIADTALELSSNGEIELNSSEDEDELYE</sequence>
<evidence type="ECO:0000259" key="12">
    <source>
        <dbReference type="Pfam" id="PF14841"/>
    </source>
</evidence>
<keyword evidence="14" id="KW-0969">Cilium</keyword>
<comment type="function">
    <text evidence="10">FliG is one of three proteins (FliG, FliN, FliM) that forms the rotor-mounted switch complex (C ring), located at the base of the basal body. This complex interacts with the CheY and CheZ chemotaxis proteins, in addition to contacting components of the motor that determine the direction of flagellar rotation.</text>
</comment>
<evidence type="ECO:0000313" key="15">
    <source>
        <dbReference type="EMBL" id="VTZ50026.1"/>
    </source>
</evidence>
<reference evidence="15 17" key="2">
    <citation type="submission" date="2019-05" db="EMBL/GenBank/DDBJ databases">
        <authorList>
            <person name="Farhan Ul Haque M."/>
        </authorList>
    </citation>
    <scope>NUCLEOTIDE SEQUENCE [LARGE SCALE GENOMIC DNA]</scope>
    <source>
        <strain evidence="15">2</strain>
    </source>
</reference>
<dbReference type="OrthoDB" id="9780302at2"/>
<reference evidence="14 16" key="1">
    <citation type="submission" date="2019-03" db="EMBL/GenBank/DDBJ databases">
        <authorList>
            <person name="Kox A.R. M."/>
        </authorList>
    </citation>
    <scope>NUCLEOTIDE SEQUENCE [LARGE SCALE GENOMIC DNA]</scope>
    <source>
        <strain evidence="14">MTUNDRAET4 annotated genome</strain>
    </source>
</reference>
<evidence type="ECO:0000256" key="8">
    <source>
        <dbReference type="ARBA" id="ARBA00023136"/>
    </source>
</evidence>
<dbReference type="PANTHER" id="PTHR30534">
    <property type="entry name" value="FLAGELLAR MOTOR SWITCH PROTEIN FLIG"/>
    <property type="match status" value="1"/>
</dbReference>
<comment type="subcellular location">
    <subcellularLocation>
        <location evidence="1">Bacterial flagellum basal body</location>
    </subcellularLocation>
    <subcellularLocation>
        <location evidence="2">Cell membrane</location>
        <topology evidence="2">Peripheral membrane protein</topology>
        <orientation evidence="2">Cytoplasmic side</orientation>
    </subcellularLocation>
</comment>
<protein>
    <recommendedName>
        <fullName evidence="4">Flagellar motor switch protein FliG</fullName>
    </recommendedName>
</protein>
<keyword evidence="17" id="KW-1185">Reference proteome</keyword>
<keyword evidence="8" id="KW-0472">Membrane</keyword>
<evidence type="ECO:0000313" key="14">
    <source>
        <dbReference type="EMBL" id="VFU06916.1"/>
    </source>
</evidence>
<dbReference type="SUPFAM" id="SSF48029">
    <property type="entry name" value="FliG"/>
    <property type="match status" value="2"/>
</dbReference>
<evidence type="ECO:0000313" key="17">
    <source>
        <dbReference type="Proteomes" id="UP000485880"/>
    </source>
</evidence>
<proteinExistence type="inferred from homology"/>
<accession>A0A4U8YVJ2</accession>
<evidence type="ECO:0000256" key="6">
    <source>
        <dbReference type="ARBA" id="ARBA00022500"/>
    </source>
</evidence>
<feature type="domain" description="Flagellar motor switch protein FliG C-terminal" evidence="11">
    <location>
        <begin position="227"/>
        <end position="333"/>
    </location>
</feature>
<organism evidence="14 16">
    <name type="scientific">Methylocella tundrae</name>
    <dbReference type="NCBI Taxonomy" id="227605"/>
    <lineage>
        <taxon>Bacteria</taxon>
        <taxon>Pseudomonadati</taxon>
        <taxon>Pseudomonadota</taxon>
        <taxon>Alphaproteobacteria</taxon>
        <taxon>Hyphomicrobiales</taxon>
        <taxon>Beijerinckiaceae</taxon>
        <taxon>Methylocella</taxon>
    </lineage>
</organism>
<evidence type="ECO:0000259" key="13">
    <source>
        <dbReference type="Pfam" id="PF14842"/>
    </source>
</evidence>
<dbReference type="AlphaFoldDB" id="A0A4U8YVJ2"/>
<evidence type="ECO:0000256" key="9">
    <source>
        <dbReference type="ARBA" id="ARBA00023143"/>
    </source>
</evidence>
<dbReference type="PANTHER" id="PTHR30534:SF0">
    <property type="entry name" value="FLAGELLAR MOTOR SWITCH PROTEIN FLIG"/>
    <property type="match status" value="1"/>
</dbReference>
<keyword evidence="14" id="KW-0966">Cell projection</keyword>
<feature type="domain" description="Flagellar motor switch protein FliG N-terminal" evidence="13">
    <location>
        <begin position="16"/>
        <end position="117"/>
    </location>
</feature>
<evidence type="ECO:0000256" key="3">
    <source>
        <dbReference type="ARBA" id="ARBA00010299"/>
    </source>
</evidence>
<dbReference type="InterPro" id="IPR011002">
    <property type="entry name" value="FliG_a-hlx"/>
</dbReference>
<evidence type="ECO:0000256" key="4">
    <source>
        <dbReference type="ARBA" id="ARBA00021870"/>
    </source>
</evidence>